<accession>A0A644TLJ2</accession>
<protein>
    <submittedName>
        <fullName evidence="2">Uncharacterized protein</fullName>
    </submittedName>
</protein>
<feature type="transmembrane region" description="Helical" evidence="1">
    <location>
        <begin position="538"/>
        <end position="559"/>
    </location>
</feature>
<dbReference type="EMBL" id="VSSQ01000039">
    <property type="protein sequence ID" value="MPL67845.1"/>
    <property type="molecule type" value="Genomic_DNA"/>
</dbReference>
<feature type="transmembrane region" description="Helical" evidence="1">
    <location>
        <begin position="497"/>
        <end position="517"/>
    </location>
</feature>
<feature type="transmembrane region" description="Helical" evidence="1">
    <location>
        <begin position="616"/>
        <end position="638"/>
    </location>
</feature>
<keyword evidence="1" id="KW-0472">Membrane</keyword>
<organism evidence="2">
    <name type="scientific">bioreactor metagenome</name>
    <dbReference type="NCBI Taxonomy" id="1076179"/>
    <lineage>
        <taxon>unclassified sequences</taxon>
        <taxon>metagenomes</taxon>
        <taxon>ecological metagenomes</taxon>
    </lineage>
</organism>
<evidence type="ECO:0000313" key="2">
    <source>
        <dbReference type="EMBL" id="MPL67845.1"/>
    </source>
</evidence>
<feature type="transmembrane region" description="Helical" evidence="1">
    <location>
        <begin position="365"/>
        <end position="385"/>
    </location>
</feature>
<dbReference type="Pfam" id="PF18949">
    <property type="entry name" value="DUF5693"/>
    <property type="match status" value="1"/>
</dbReference>
<keyword evidence="1" id="KW-0812">Transmembrane</keyword>
<feature type="transmembrane region" description="Helical" evidence="1">
    <location>
        <begin position="458"/>
        <end position="477"/>
    </location>
</feature>
<proteinExistence type="predicted"/>
<keyword evidence="1" id="KW-1133">Transmembrane helix</keyword>
<sequence length="685" mass="76150">MKDFKYNRVLILLIILGLMAALAAGWQRHTAEQNNSVVEMVMDYEDIVELAQVEGVPVKPLMQQFKAAGITSLAVYETTLEKLDKSGKVSAVSGAQLLQQYRTGALSDATWRALVERGEVAAEDVYVVGQNPQTFAEVHSDLVRRLSPERVRVVTGTEQPVLAVKANYEKLLKWNLGLPTDEMKEAADQGFYVVARPTNYTKVRAEDVEAVFERLDAASNLSAIMFVGDEVLGYPDQLPLVAEQLKARKLTLHMIEHPLQLQFLKQEGLLPLATALNYQAARVYVIPKDEQIKLKVEEAVQRWAVTDQERNIRVNLLRKYDKPEPGQTLLETNLAYVAKVKASMLDKDFTIGRAGTFAPIFPNQILVSLMILGATAAGVLFLTLVCPFPERYQYILLMIIAAILIFPVLKGAGTLVRQAAALASAIIFPVLAMTYQIDKWRKTPPSRGASLLRIIIDGGKGLIVTVLLSLVGGFYIGALLGDVRFMLEMEIFRGVKLTFVAPLLLITFVYLARYNLFDTNNTDSPKSLWQQLTSVLDYPIYVKTLLAVAVAAIGAWIFIGRSGHTSGVPVPGIELKLRAWLERLMYARPRSKEFMIGHPAFFLMIMALYRQWPRSLHYILVVIATIGQGSLVETFAHIRTPIYMSFIRGLDGMAAGIAVGIIAVIGVQILHYLSFLLGRRTADNE</sequence>
<dbReference type="AlphaFoldDB" id="A0A644TLJ2"/>
<comment type="caution">
    <text evidence="2">The sequence shown here is derived from an EMBL/GenBank/DDBJ whole genome shotgun (WGS) entry which is preliminary data.</text>
</comment>
<evidence type="ECO:0000256" key="1">
    <source>
        <dbReference type="SAM" id="Phobius"/>
    </source>
</evidence>
<feature type="transmembrane region" description="Helical" evidence="1">
    <location>
        <begin position="653"/>
        <end position="677"/>
    </location>
</feature>
<reference evidence="2" key="1">
    <citation type="submission" date="2019-08" db="EMBL/GenBank/DDBJ databases">
        <authorList>
            <person name="Kucharzyk K."/>
            <person name="Murdoch R.W."/>
            <person name="Higgins S."/>
            <person name="Loffler F."/>
        </authorList>
    </citation>
    <scope>NUCLEOTIDE SEQUENCE</scope>
</reference>
<name>A0A644TLJ2_9ZZZZ</name>
<feature type="transmembrane region" description="Helical" evidence="1">
    <location>
        <begin position="594"/>
        <end position="609"/>
    </location>
</feature>
<feature type="transmembrane region" description="Helical" evidence="1">
    <location>
        <begin position="415"/>
        <end position="437"/>
    </location>
</feature>
<feature type="transmembrane region" description="Helical" evidence="1">
    <location>
        <begin position="392"/>
        <end position="409"/>
    </location>
</feature>
<gene>
    <name evidence="2" type="ORF">SDC9_13548</name>
</gene>
<dbReference type="InterPro" id="IPR043748">
    <property type="entry name" value="DUF5693"/>
</dbReference>